<proteinExistence type="predicted"/>
<name>T1F8K3_HELRO</name>
<dbReference type="GeneID" id="20205152"/>
<evidence type="ECO:0000313" key="3">
    <source>
        <dbReference type="EnsemblMetazoa" id="HelroP174877"/>
    </source>
</evidence>
<keyword evidence="1" id="KW-0472">Membrane</keyword>
<keyword evidence="4" id="KW-1185">Reference proteome</keyword>
<feature type="transmembrane region" description="Helical" evidence="1">
    <location>
        <begin position="197"/>
        <end position="217"/>
    </location>
</feature>
<dbReference type="Proteomes" id="UP000015101">
    <property type="component" value="Unassembled WGS sequence"/>
</dbReference>
<dbReference type="EMBL" id="AMQM01005071">
    <property type="status" value="NOT_ANNOTATED_CDS"/>
    <property type="molecule type" value="Genomic_DNA"/>
</dbReference>
<evidence type="ECO:0000256" key="1">
    <source>
        <dbReference type="SAM" id="Phobius"/>
    </source>
</evidence>
<evidence type="ECO:0000313" key="4">
    <source>
        <dbReference type="Proteomes" id="UP000015101"/>
    </source>
</evidence>
<dbReference type="EMBL" id="AMQM01005070">
    <property type="status" value="NOT_ANNOTATED_CDS"/>
    <property type="molecule type" value="Genomic_DNA"/>
</dbReference>
<accession>T1F8K3</accession>
<dbReference type="RefSeq" id="XP_009020560.1">
    <property type="nucleotide sequence ID" value="XM_009022312.1"/>
</dbReference>
<keyword evidence="1" id="KW-1133">Transmembrane helix</keyword>
<keyword evidence="1" id="KW-0812">Transmembrane</keyword>
<dbReference type="STRING" id="6412.T1F8K3"/>
<dbReference type="CTD" id="20205152"/>
<dbReference type="HOGENOM" id="CLU_1050814_0_0_1"/>
<reference evidence="4" key="1">
    <citation type="submission" date="2012-12" db="EMBL/GenBank/DDBJ databases">
        <authorList>
            <person name="Hellsten U."/>
            <person name="Grimwood J."/>
            <person name="Chapman J.A."/>
            <person name="Shapiro H."/>
            <person name="Aerts A."/>
            <person name="Otillar R.P."/>
            <person name="Terry A.Y."/>
            <person name="Boore J.L."/>
            <person name="Simakov O."/>
            <person name="Marletaz F."/>
            <person name="Cho S.-J."/>
            <person name="Edsinger-Gonzales E."/>
            <person name="Havlak P."/>
            <person name="Kuo D.-H."/>
            <person name="Larsson T."/>
            <person name="Lv J."/>
            <person name="Arendt D."/>
            <person name="Savage R."/>
            <person name="Osoegawa K."/>
            <person name="de Jong P."/>
            <person name="Lindberg D.R."/>
            <person name="Seaver E.C."/>
            <person name="Weisblat D.A."/>
            <person name="Putnam N.H."/>
            <person name="Grigoriev I.V."/>
            <person name="Rokhsar D.S."/>
        </authorList>
    </citation>
    <scope>NUCLEOTIDE SEQUENCE</scope>
</reference>
<protein>
    <submittedName>
        <fullName evidence="2 3">Uncharacterized protein</fullName>
    </submittedName>
</protein>
<sequence length="265" mass="30144">MTFSQKHKDVRRDFKIAPKSTCAYQKLTRRGTPTETKLERSLTTIERLLRRFGMGCMSLTCQHAHKSNYCSRHRSNSSGSHCNHNNCCQHGQQKNGMIKDNLSGVVSVDMTEFCKWEECGKPEVCSPRSHRSVKSTSSVDDFNLQTTATSLFDDHNNDKHLHGDDNGSCSSKRNHLQRRSILNNDNSQNYSEIPRFILSYVYMAICGFANSLVVILAHDVFPLRSKYPPLPDLLLDNLPYKTWAFPASENYRKCATITVASETEL</sequence>
<dbReference type="EnsemblMetazoa" id="HelroT174877">
    <property type="protein sequence ID" value="HelroP174877"/>
    <property type="gene ID" value="HelroG174877"/>
</dbReference>
<evidence type="ECO:0000313" key="2">
    <source>
        <dbReference type="EMBL" id="ESO01324.1"/>
    </source>
</evidence>
<dbReference type="AlphaFoldDB" id="T1F8K3"/>
<dbReference type="EMBL" id="AMQM01005069">
    <property type="status" value="NOT_ANNOTATED_CDS"/>
    <property type="molecule type" value="Genomic_DNA"/>
</dbReference>
<dbReference type="InParanoid" id="T1F8K3"/>
<dbReference type="KEGG" id="hro:HELRODRAFT_174877"/>
<dbReference type="EMBL" id="KB096785">
    <property type="protein sequence ID" value="ESO01324.1"/>
    <property type="molecule type" value="Genomic_DNA"/>
</dbReference>
<reference evidence="3" key="3">
    <citation type="submission" date="2015-06" db="UniProtKB">
        <authorList>
            <consortium name="EnsemblMetazoa"/>
        </authorList>
    </citation>
    <scope>IDENTIFICATION</scope>
</reference>
<reference evidence="2 4" key="2">
    <citation type="journal article" date="2013" name="Nature">
        <title>Insights into bilaterian evolution from three spiralian genomes.</title>
        <authorList>
            <person name="Simakov O."/>
            <person name="Marletaz F."/>
            <person name="Cho S.J."/>
            <person name="Edsinger-Gonzales E."/>
            <person name="Havlak P."/>
            <person name="Hellsten U."/>
            <person name="Kuo D.H."/>
            <person name="Larsson T."/>
            <person name="Lv J."/>
            <person name="Arendt D."/>
            <person name="Savage R."/>
            <person name="Osoegawa K."/>
            <person name="de Jong P."/>
            <person name="Grimwood J."/>
            <person name="Chapman J.A."/>
            <person name="Shapiro H."/>
            <person name="Aerts A."/>
            <person name="Otillar R.P."/>
            <person name="Terry A.Y."/>
            <person name="Boore J.L."/>
            <person name="Grigoriev I.V."/>
            <person name="Lindberg D.R."/>
            <person name="Seaver E.C."/>
            <person name="Weisblat D.A."/>
            <person name="Putnam N.H."/>
            <person name="Rokhsar D.S."/>
        </authorList>
    </citation>
    <scope>NUCLEOTIDE SEQUENCE</scope>
</reference>
<organism evidence="3 4">
    <name type="scientific">Helobdella robusta</name>
    <name type="common">Californian leech</name>
    <dbReference type="NCBI Taxonomy" id="6412"/>
    <lineage>
        <taxon>Eukaryota</taxon>
        <taxon>Metazoa</taxon>
        <taxon>Spiralia</taxon>
        <taxon>Lophotrochozoa</taxon>
        <taxon>Annelida</taxon>
        <taxon>Clitellata</taxon>
        <taxon>Hirudinea</taxon>
        <taxon>Rhynchobdellida</taxon>
        <taxon>Glossiphoniidae</taxon>
        <taxon>Helobdella</taxon>
    </lineage>
</organism>
<gene>
    <name evidence="3" type="primary">20205152</name>
    <name evidence="2" type="ORF">HELRODRAFT_174877</name>
</gene>